<sequence length="580" mass="60513">MKFRAFIFVLFSFLFSSAHADVLTVPIPYPTIQSAVVAAAAGDTVLVDSGTYQENVVFQGREIALLSLHDAASTTINGGTAGPAILVSAGEGRGLVIMGFTITGGESWSPISNRGIEIIGSSPTILNNIIEQNYSGHIATPYGGGICAIEGSSPWIEGNVIRSNRSQSDTHNAWGGGIYLRSDIGLPFPAGIKGNQIESNESSGVSGAGGGIYVSVADASDCLINENDISFNSTGSFVEAAEGGGLWANCLVEDNIIYQNTADGISTSGGGLTLLAPGTASNNTIQGNRCHADDSIFDTHSYGGGVWSDGKLVLNLIVENIAEHFIWESGWERDVSCLGGGVYFQGDTLRSNTIAGNSLSGEYDVYGAGVFYPSGTPAIIQCLVCNNTFESSNGLGGGIATMWGSAPVVSCNDVWNNDQSNYSGFSDPTGTDGNISVNPVFCGHDPQDYTIAEISPCAPGNHPDGDDCGYIGARGIGCSGASVPGVEIHPQLNFTVFPNPTQDGSRLGFSLSKSVPVRLTIHDVSGRVVRRLMGGLQDAGYREAVWDGKSDKGEPLPPGVYLARIVIPGMIQSEKVILAR</sequence>
<evidence type="ECO:0000313" key="4">
    <source>
        <dbReference type="EMBL" id="MBU2691962.1"/>
    </source>
</evidence>
<proteinExistence type="predicted"/>
<dbReference type="SUPFAM" id="SSF51126">
    <property type="entry name" value="Pectin lyase-like"/>
    <property type="match status" value="2"/>
</dbReference>
<dbReference type="Pfam" id="PF13860">
    <property type="entry name" value="FlgD_ig"/>
    <property type="match status" value="1"/>
</dbReference>
<evidence type="ECO:0000313" key="5">
    <source>
        <dbReference type="Proteomes" id="UP000777784"/>
    </source>
</evidence>
<evidence type="ECO:0000259" key="2">
    <source>
        <dbReference type="Pfam" id="PF13229"/>
    </source>
</evidence>
<dbReference type="Gene3D" id="2.60.40.4070">
    <property type="match status" value="1"/>
</dbReference>
<dbReference type="NCBIfam" id="TIGR04183">
    <property type="entry name" value="Por_Secre_tail"/>
    <property type="match status" value="1"/>
</dbReference>
<feature type="chain" id="PRO_5037880198" evidence="1">
    <location>
        <begin position="21"/>
        <end position="580"/>
    </location>
</feature>
<gene>
    <name evidence="4" type="ORF">KJ970_13665</name>
</gene>
<feature type="signal peptide" evidence="1">
    <location>
        <begin position="1"/>
        <end position="20"/>
    </location>
</feature>
<comment type="caution">
    <text evidence="4">The sequence shown here is derived from an EMBL/GenBank/DDBJ whole genome shotgun (WGS) entry which is preliminary data.</text>
</comment>
<dbReference type="EMBL" id="JAHJDP010000078">
    <property type="protein sequence ID" value="MBU2691962.1"/>
    <property type="molecule type" value="Genomic_DNA"/>
</dbReference>
<dbReference type="InterPro" id="IPR012334">
    <property type="entry name" value="Pectin_lyas_fold"/>
</dbReference>
<dbReference type="AlphaFoldDB" id="A0A948RZD7"/>
<dbReference type="InterPro" id="IPR011050">
    <property type="entry name" value="Pectin_lyase_fold/virulence"/>
</dbReference>
<feature type="domain" description="FlgD/Vpr Ig-like" evidence="3">
    <location>
        <begin position="502"/>
        <end position="562"/>
    </location>
</feature>
<reference evidence="4" key="1">
    <citation type="submission" date="2021-05" db="EMBL/GenBank/DDBJ databases">
        <title>Energy efficiency and biological interactions define the core microbiome of deep oligotrophic groundwater.</title>
        <authorList>
            <person name="Mehrshad M."/>
            <person name="Lopez-Fernandez M."/>
            <person name="Bell E."/>
            <person name="Bernier-Latmani R."/>
            <person name="Bertilsson S."/>
            <person name="Dopson M."/>
        </authorList>
    </citation>
    <scope>NUCLEOTIDE SEQUENCE</scope>
    <source>
        <strain evidence="4">Modern_marine.mb.64</strain>
    </source>
</reference>
<dbReference type="InterPro" id="IPR039448">
    <property type="entry name" value="Beta_helix"/>
</dbReference>
<evidence type="ECO:0000256" key="1">
    <source>
        <dbReference type="SAM" id="SignalP"/>
    </source>
</evidence>
<protein>
    <submittedName>
        <fullName evidence="4">Right-handed parallel beta-helix repeat-containing protein</fullName>
    </submittedName>
</protein>
<dbReference type="Pfam" id="PF13229">
    <property type="entry name" value="Beta_helix"/>
    <property type="match status" value="1"/>
</dbReference>
<dbReference type="SMART" id="SM00710">
    <property type="entry name" value="PbH1"/>
    <property type="match status" value="6"/>
</dbReference>
<evidence type="ECO:0000259" key="3">
    <source>
        <dbReference type="Pfam" id="PF13860"/>
    </source>
</evidence>
<name>A0A948RZD7_UNCEI</name>
<dbReference type="InterPro" id="IPR026444">
    <property type="entry name" value="Secre_tail"/>
</dbReference>
<accession>A0A948RZD7</accession>
<keyword evidence="1" id="KW-0732">Signal</keyword>
<dbReference type="InterPro" id="IPR025965">
    <property type="entry name" value="FlgD/Vpr_Ig-like"/>
</dbReference>
<dbReference type="InterPro" id="IPR006626">
    <property type="entry name" value="PbH1"/>
</dbReference>
<organism evidence="4 5">
    <name type="scientific">Eiseniibacteriota bacterium</name>
    <dbReference type="NCBI Taxonomy" id="2212470"/>
    <lineage>
        <taxon>Bacteria</taxon>
        <taxon>Candidatus Eiseniibacteriota</taxon>
    </lineage>
</organism>
<feature type="domain" description="Right handed beta helix" evidence="2">
    <location>
        <begin position="115"/>
        <end position="301"/>
    </location>
</feature>
<dbReference type="Gene3D" id="2.160.20.10">
    <property type="entry name" value="Single-stranded right-handed beta-helix, Pectin lyase-like"/>
    <property type="match status" value="1"/>
</dbReference>
<dbReference type="Proteomes" id="UP000777784">
    <property type="component" value="Unassembled WGS sequence"/>
</dbReference>